<accession>A0A6A5W5U3</accession>
<dbReference type="OrthoDB" id="5426797at2759"/>
<keyword evidence="1" id="KW-0732">Signal</keyword>
<evidence type="ECO:0000313" key="2">
    <source>
        <dbReference type="EMBL" id="KAF1994495.1"/>
    </source>
</evidence>
<protein>
    <submittedName>
        <fullName evidence="2">Uncharacterized protein</fullName>
    </submittedName>
</protein>
<gene>
    <name evidence="2" type="ORF">P154DRAFT_447496</name>
</gene>
<keyword evidence="3" id="KW-1185">Reference proteome</keyword>
<evidence type="ECO:0000256" key="1">
    <source>
        <dbReference type="SAM" id="SignalP"/>
    </source>
</evidence>
<dbReference type="EMBL" id="ML977658">
    <property type="protein sequence ID" value="KAF1994495.1"/>
    <property type="molecule type" value="Genomic_DNA"/>
</dbReference>
<organism evidence="2 3">
    <name type="scientific">Amniculicola lignicola CBS 123094</name>
    <dbReference type="NCBI Taxonomy" id="1392246"/>
    <lineage>
        <taxon>Eukaryota</taxon>
        <taxon>Fungi</taxon>
        <taxon>Dikarya</taxon>
        <taxon>Ascomycota</taxon>
        <taxon>Pezizomycotina</taxon>
        <taxon>Dothideomycetes</taxon>
        <taxon>Pleosporomycetidae</taxon>
        <taxon>Pleosporales</taxon>
        <taxon>Amniculicolaceae</taxon>
        <taxon>Amniculicola</taxon>
    </lineage>
</organism>
<dbReference type="Proteomes" id="UP000799779">
    <property type="component" value="Unassembled WGS sequence"/>
</dbReference>
<proteinExistence type="predicted"/>
<feature type="non-terminal residue" evidence="2">
    <location>
        <position position="1"/>
    </location>
</feature>
<feature type="signal peptide" evidence="1">
    <location>
        <begin position="1"/>
        <end position="16"/>
    </location>
</feature>
<sequence length="73" mass="8243">ISLLLLLSTTTATWLGALIKSVSNKGSNKALYFKDIELIKVHYISNLSKSTIIANMNLEYIKNKEKGRILYIK</sequence>
<dbReference type="AlphaFoldDB" id="A0A6A5W5U3"/>
<feature type="chain" id="PRO_5025654339" evidence="1">
    <location>
        <begin position="17"/>
        <end position="73"/>
    </location>
</feature>
<name>A0A6A5W5U3_9PLEO</name>
<evidence type="ECO:0000313" key="3">
    <source>
        <dbReference type="Proteomes" id="UP000799779"/>
    </source>
</evidence>
<reference evidence="2" key="1">
    <citation type="journal article" date="2020" name="Stud. Mycol.">
        <title>101 Dothideomycetes genomes: a test case for predicting lifestyles and emergence of pathogens.</title>
        <authorList>
            <person name="Haridas S."/>
            <person name="Albert R."/>
            <person name="Binder M."/>
            <person name="Bloem J."/>
            <person name="Labutti K."/>
            <person name="Salamov A."/>
            <person name="Andreopoulos B."/>
            <person name="Baker S."/>
            <person name="Barry K."/>
            <person name="Bills G."/>
            <person name="Bluhm B."/>
            <person name="Cannon C."/>
            <person name="Castanera R."/>
            <person name="Culley D."/>
            <person name="Daum C."/>
            <person name="Ezra D."/>
            <person name="Gonzalez J."/>
            <person name="Henrissat B."/>
            <person name="Kuo A."/>
            <person name="Liang C."/>
            <person name="Lipzen A."/>
            <person name="Lutzoni F."/>
            <person name="Magnuson J."/>
            <person name="Mondo S."/>
            <person name="Nolan M."/>
            <person name="Ohm R."/>
            <person name="Pangilinan J."/>
            <person name="Park H.-J."/>
            <person name="Ramirez L."/>
            <person name="Alfaro M."/>
            <person name="Sun H."/>
            <person name="Tritt A."/>
            <person name="Yoshinaga Y."/>
            <person name="Zwiers L.-H."/>
            <person name="Turgeon B."/>
            <person name="Goodwin S."/>
            <person name="Spatafora J."/>
            <person name="Crous P."/>
            <person name="Grigoriev I."/>
        </authorList>
    </citation>
    <scope>NUCLEOTIDE SEQUENCE</scope>
    <source>
        <strain evidence="2">CBS 123094</strain>
    </source>
</reference>